<evidence type="ECO:0000256" key="5">
    <source>
        <dbReference type="ARBA" id="ARBA00023136"/>
    </source>
</evidence>
<accession>A0A2H0USV1</accession>
<protein>
    <recommendedName>
        <fullName evidence="7">Phage shock protein PspC N-terminal domain-containing protein</fullName>
    </recommendedName>
</protein>
<dbReference type="EMBL" id="PFAZ01000001">
    <property type="protein sequence ID" value="PIR89500.1"/>
    <property type="molecule type" value="Genomic_DNA"/>
</dbReference>
<dbReference type="GO" id="GO:0005886">
    <property type="term" value="C:plasma membrane"/>
    <property type="evidence" value="ECO:0007669"/>
    <property type="project" value="UniProtKB-SubCell"/>
</dbReference>
<keyword evidence="5 6" id="KW-0472">Membrane</keyword>
<comment type="subcellular location">
    <subcellularLocation>
        <location evidence="1">Cell membrane</location>
        <topology evidence="1">Single-pass membrane protein</topology>
    </subcellularLocation>
</comment>
<feature type="domain" description="Phage shock protein PspC N-terminal" evidence="7">
    <location>
        <begin position="2"/>
        <end position="61"/>
    </location>
</feature>
<gene>
    <name evidence="8" type="ORF">COU07_01200</name>
</gene>
<evidence type="ECO:0000256" key="1">
    <source>
        <dbReference type="ARBA" id="ARBA00004162"/>
    </source>
</evidence>
<dbReference type="PANTHER" id="PTHR33885:SF3">
    <property type="entry name" value="PHAGE SHOCK PROTEIN C"/>
    <property type="match status" value="1"/>
</dbReference>
<dbReference type="PANTHER" id="PTHR33885">
    <property type="entry name" value="PHAGE SHOCK PROTEIN C"/>
    <property type="match status" value="1"/>
</dbReference>
<reference evidence="9" key="1">
    <citation type="submission" date="2017-09" db="EMBL/GenBank/DDBJ databases">
        <title>Depth-based differentiation of microbial function through sediment-hosted aquifers and enrichment of novel symbionts in the deep terrestrial subsurface.</title>
        <authorList>
            <person name="Probst A.J."/>
            <person name="Ladd B."/>
            <person name="Jarett J.K."/>
            <person name="Geller-Mcgrath D.E."/>
            <person name="Sieber C.M.K."/>
            <person name="Emerson J.B."/>
            <person name="Anantharaman K."/>
            <person name="Thomas B.C."/>
            <person name="Malmstrom R."/>
            <person name="Stieglmeier M."/>
            <person name="Klingl A."/>
            <person name="Woyke T."/>
            <person name="Ryan C.M."/>
            <person name="Banfield J.F."/>
        </authorList>
    </citation>
    <scope>NUCLEOTIDE SEQUENCE [LARGE SCALE GENOMIC DNA]</scope>
</reference>
<name>A0A2H0USV1_9BACT</name>
<evidence type="ECO:0000313" key="8">
    <source>
        <dbReference type="EMBL" id="PIR89500.1"/>
    </source>
</evidence>
<evidence type="ECO:0000256" key="4">
    <source>
        <dbReference type="ARBA" id="ARBA00022989"/>
    </source>
</evidence>
<evidence type="ECO:0000256" key="2">
    <source>
        <dbReference type="ARBA" id="ARBA00022475"/>
    </source>
</evidence>
<evidence type="ECO:0000256" key="3">
    <source>
        <dbReference type="ARBA" id="ARBA00022692"/>
    </source>
</evidence>
<evidence type="ECO:0000313" key="9">
    <source>
        <dbReference type="Proteomes" id="UP000231157"/>
    </source>
</evidence>
<feature type="transmembrane region" description="Helical" evidence="6">
    <location>
        <begin position="37"/>
        <end position="59"/>
    </location>
</feature>
<dbReference type="Pfam" id="PF04024">
    <property type="entry name" value="PspC"/>
    <property type="match status" value="1"/>
</dbReference>
<dbReference type="InterPro" id="IPR007168">
    <property type="entry name" value="Phageshock_PspC_N"/>
</dbReference>
<feature type="transmembrane region" description="Helical" evidence="6">
    <location>
        <begin position="12"/>
        <end position="31"/>
    </location>
</feature>
<dbReference type="Proteomes" id="UP000231157">
    <property type="component" value="Unassembled WGS sequence"/>
</dbReference>
<comment type="caution">
    <text evidence="8">The sequence shown here is derived from an EMBL/GenBank/DDBJ whole genome shotgun (WGS) entry which is preliminary data.</text>
</comment>
<evidence type="ECO:0000256" key="6">
    <source>
        <dbReference type="SAM" id="Phobius"/>
    </source>
</evidence>
<dbReference type="AlphaFoldDB" id="A0A2H0USV1"/>
<keyword evidence="2" id="KW-1003">Cell membrane</keyword>
<evidence type="ECO:0000259" key="7">
    <source>
        <dbReference type="Pfam" id="PF04024"/>
    </source>
</evidence>
<sequence length="84" mass="9347">MKKLYKSKDNKVFSGVMGGIGEYFGVDPILIRAGYVFLSIITGVFPGILAYILLVFVIPEKPKPGERVRVSPIEEEEKTEEGQN</sequence>
<keyword evidence="4 6" id="KW-1133">Transmembrane helix</keyword>
<organism evidence="8 9">
    <name type="scientific">Candidatus Harrisonbacteria bacterium CG10_big_fil_rev_8_21_14_0_10_40_38</name>
    <dbReference type="NCBI Taxonomy" id="1974583"/>
    <lineage>
        <taxon>Bacteria</taxon>
        <taxon>Candidatus Harrisoniibacteriota</taxon>
    </lineage>
</organism>
<proteinExistence type="predicted"/>
<keyword evidence="3 6" id="KW-0812">Transmembrane</keyword>
<dbReference type="InterPro" id="IPR052027">
    <property type="entry name" value="PspC"/>
</dbReference>